<protein>
    <recommendedName>
        <fullName evidence="6">Beta-galactosidase</fullName>
        <ecNumber evidence="6">3.2.1.23</ecNumber>
    </recommendedName>
</protein>
<evidence type="ECO:0000313" key="11">
    <source>
        <dbReference type="EMBL" id="GAM43980.1"/>
    </source>
</evidence>
<dbReference type="InterPro" id="IPR026283">
    <property type="entry name" value="B-gal_1-like"/>
</dbReference>
<dbReference type="AlphaFoldDB" id="A0A6V8HPT7"/>
<evidence type="ECO:0000256" key="6">
    <source>
        <dbReference type="RuleBase" id="RU000675"/>
    </source>
</evidence>
<dbReference type="Pfam" id="PF01301">
    <property type="entry name" value="Glyco_hydro_35"/>
    <property type="match status" value="1"/>
</dbReference>
<feature type="domain" description="CBM1" evidence="10">
    <location>
        <begin position="16"/>
        <end position="52"/>
    </location>
</feature>
<dbReference type="Gene3D" id="3.20.20.80">
    <property type="entry name" value="Glycosidases"/>
    <property type="match status" value="1"/>
</dbReference>
<dbReference type="InterPro" id="IPR019801">
    <property type="entry name" value="Glyco_hydro_35_CS"/>
</dbReference>
<gene>
    <name evidence="11" type="ORF">TCE0_060f19230</name>
</gene>
<dbReference type="PROSITE" id="PS01182">
    <property type="entry name" value="GLYCOSYL_HYDROL_F35"/>
    <property type="match status" value="1"/>
</dbReference>
<proteinExistence type="inferred from homology"/>
<dbReference type="PROSITE" id="PS00562">
    <property type="entry name" value="CBM1_1"/>
    <property type="match status" value="1"/>
</dbReference>
<keyword evidence="2 9" id="KW-0732">Signal</keyword>
<dbReference type="Gene3D" id="2.60.120.260">
    <property type="entry name" value="Galactose-binding domain-like"/>
    <property type="match status" value="2"/>
</dbReference>
<feature type="active site" description="Proton donor" evidence="5">
    <location>
        <position position="239"/>
    </location>
</feature>
<keyword evidence="4 6" id="KW-0326">Glycosidase</keyword>
<dbReference type="SUPFAM" id="SSF51445">
    <property type="entry name" value="(Trans)glycosidases"/>
    <property type="match status" value="1"/>
</dbReference>
<evidence type="ECO:0000256" key="1">
    <source>
        <dbReference type="ARBA" id="ARBA00009809"/>
    </source>
</evidence>
<feature type="chain" id="PRO_5027914425" description="Beta-galactosidase" evidence="9">
    <location>
        <begin position="17"/>
        <end position="689"/>
    </location>
</feature>
<evidence type="ECO:0000256" key="9">
    <source>
        <dbReference type="SAM" id="SignalP"/>
    </source>
</evidence>
<feature type="signal peptide" evidence="9">
    <location>
        <begin position="1"/>
        <end position="16"/>
    </location>
</feature>
<dbReference type="InterPro" id="IPR035971">
    <property type="entry name" value="CBD_sf"/>
</dbReference>
<dbReference type="GO" id="GO:0030248">
    <property type="term" value="F:cellulose binding"/>
    <property type="evidence" value="ECO:0007669"/>
    <property type="project" value="InterPro"/>
</dbReference>
<dbReference type="GO" id="GO:0005576">
    <property type="term" value="C:extracellular region"/>
    <property type="evidence" value="ECO:0007669"/>
    <property type="project" value="InterPro"/>
</dbReference>
<feature type="region of interest" description="Disordered" evidence="8">
    <location>
        <begin position="62"/>
        <end position="81"/>
    </location>
</feature>
<dbReference type="PRINTS" id="PR00742">
    <property type="entry name" value="GLHYDRLASE35"/>
</dbReference>
<accession>A0A6V8HPT7</accession>
<dbReference type="InterPro" id="IPR048912">
    <property type="entry name" value="BetaGal1-like_ABD1"/>
</dbReference>
<dbReference type="PROSITE" id="PS51164">
    <property type="entry name" value="CBM1_2"/>
    <property type="match status" value="1"/>
</dbReference>
<evidence type="ECO:0000256" key="8">
    <source>
        <dbReference type="SAM" id="MobiDB-lite"/>
    </source>
</evidence>
<dbReference type="FunFam" id="2.60.120.260:FF:000251">
    <property type="entry name" value="Beta-galactosidase"/>
    <property type="match status" value="1"/>
</dbReference>
<reference evidence="12" key="1">
    <citation type="journal article" date="2015" name="Genome Announc.">
        <title>Draft genome sequence of Talaromyces cellulolyticus strain Y-94, a source of lignocellulosic biomass-degrading enzymes.</title>
        <authorList>
            <person name="Fujii T."/>
            <person name="Koike H."/>
            <person name="Sawayama S."/>
            <person name="Yano S."/>
            <person name="Inoue H."/>
        </authorList>
    </citation>
    <scope>NUCLEOTIDE SEQUENCE [LARGE SCALE GENOMIC DNA]</scope>
    <source>
        <strain evidence="12">Y-94</strain>
    </source>
</reference>
<dbReference type="Pfam" id="PF21467">
    <property type="entry name" value="BetaGal_gal-bd"/>
    <property type="match status" value="1"/>
</dbReference>
<keyword evidence="12" id="KW-1185">Reference proteome</keyword>
<organism evidence="11 12">
    <name type="scientific">Talaromyces pinophilus</name>
    <name type="common">Penicillium pinophilum</name>
    <dbReference type="NCBI Taxonomy" id="128442"/>
    <lineage>
        <taxon>Eukaryota</taxon>
        <taxon>Fungi</taxon>
        <taxon>Dikarya</taxon>
        <taxon>Ascomycota</taxon>
        <taxon>Pezizomycotina</taxon>
        <taxon>Eurotiomycetes</taxon>
        <taxon>Eurotiomycetidae</taxon>
        <taxon>Eurotiales</taxon>
        <taxon>Trichocomaceae</taxon>
        <taxon>Talaromyces</taxon>
        <taxon>Talaromyces sect. Talaromyces</taxon>
    </lineage>
</organism>
<dbReference type="InterPro" id="IPR048913">
    <property type="entry name" value="BetaGal_gal-bd"/>
</dbReference>
<comment type="catalytic activity">
    <reaction evidence="6">
        <text>Hydrolysis of terminal non-reducing beta-D-galactose residues in beta-D-galactosides.</text>
        <dbReference type="EC" id="3.2.1.23"/>
    </reaction>
</comment>
<evidence type="ECO:0000256" key="4">
    <source>
        <dbReference type="ARBA" id="ARBA00023295"/>
    </source>
</evidence>
<dbReference type="InterPro" id="IPR001944">
    <property type="entry name" value="Glycoside_Hdrlase_35"/>
</dbReference>
<dbReference type="Proteomes" id="UP000053095">
    <property type="component" value="Unassembled WGS sequence"/>
</dbReference>
<evidence type="ECO:0000256" key="2">
    <source>
        <dbReference type="ARBA" id="ARBA00022729"/>
    </source>
</evidence>
<dbReference type="Pfam" id="PF21317">
    <property type="entry name" value="BetaGal_ABD_1"/>
    <property type="match status" value="1"/>
</dbReference>
<dbReference type="InterPro" id="IPR017853">
    <property type="entry name" value="GH"/>
</dbReference>
<dbReference type="GO" id="GO:0004565">
    <property type="term" value="F:beta-galactosidase activity"/>
    <property type="evidence" value="ECO:0007669"/>
    <property type="project" value="UniProtKB-EC"/>
</dbReference>
<dbReference type="InterPro" id="IPR008979">
    <property type="entry name" value="Galactose-bd-like_sf"/>
</dbReference>
<sequence>MKISILIPTLIATVQAQQTAWGQCGGIGWTGPTTCVSGWTCTYENPYYSQCLQGQSTSSSVSSTTSTSSSTSTTTSPASSSAIPFSYNSNSFLLNGQPFQIIGGQMDPQRIPRAYWRQRLEMARSMGLNTVFSYVYWHFHEPSQGVFDFTGNNDLVEWFQTVQDVGLKAVLRAGPYVCGERDWGGMPAWLSQISGLVVRANNQPFLTTVSNYMQRLAQELHNQQTTQGGPILMVQVENEYGNYGSDHSYTQAIGNIFKQNWQVPLYTNDGGNQGALSGGQIPGILSEIDGNPQGGFSARNQYVKDQSSLGPLLDGEYYVTWFSTWGPHSGFSTDVGNQGAINGVVNDLSWILSNGDSFSIYMFHGGTSFGYGNGGENYGNLTPFITSYDYGAPLDESGRTTPIYNAIRNMISSHVPNGTTIPSVPSVPAMWSMPTTTLQPVARLFDQLPSATNSSSPLTMEQLGQSFGYVLYSHQASSPASGTVQPGDHARDRVVVYKNGVKQGVIDSIYSHPATVNVQLSTGDTLWLLVENLGRVDYGSPIVDQRKGIVGNVTIGGSVISNWEIYSYPLNTPLSSIGGSNSTVSIPSGSQPVFYKGSFVAPSNDSAADTFLTLPGGIKGVVWVNGNNLGRYWTIGPQQSLYLPGCFMQVGSNEIVVLELEPQAGTRQVYGVTSRTWGNNPDPDCNNCS</sequence>
<dbReference type="SUPFAM" id="SSF57180">
    <property type="entry name" value="Cellulose-binding domain"/>
    <property type="match status" value="1"/>
</dbReference>
<dbReference type="GO" id="GO:0005975">
    <property type="term" value="P:carbohydrate metabolic process"/>
    <property type="evidence" value="ECO:0007669"/>
    <property type="project" value="InterPro"/>
</dbReference>
<keyword evidence="3 6" id="KW-0378">Hydrolase</keyword>
<dbReference type="PANTHER" id="PTHR23421">
    <property type="entry name" value="BETA-GALACTOSIDASE RELATED"/>
    <property type="match status" value="1"/>
</dbReference>
<comment type="similarity">
    <text evidence="1 7">Belongs to the glycosyl hydrolase 35 family.</text>
</comment>
<evidence type="ECO:0000256" key="3">
    <source>
        <dbReference type="ARBA" id="ARBA00022801"/>
    </source>
</evidence>
<feature type="active site" description="Nucleophile" evidence="5">
    <location>
        <position position="316"/>
    </location>
</feature>
<dbReference type="SMART" id="SM00236">
    <property type="entry name" value="fCBD"/>
    <property type="match status" value="1"/>
</dbReference>
<dbReference type="InterPro" id="IPR031330">
    <property type="entry name" value="Gly_Hdrlase_35_cat"/>
</dbReference>
<evidence type="ECO:0000256" key="5">
    <source>
        <dbReference type="PIRSR" id="PIRSR006336-1"/>
    </source>
</evidence>
<dbReference type="SUPFAM" id="SSF49785">
    <property type="entry name" value="Galactose-binding domain-like"/>
    <property type="match status" value="1"/>
</dbReference>
<dbReference type="Pfam" id="PF00734">
    <property type="entry name" value="CBM_1"/>
    <property type="match status" value="1"/>
</dbReference>
<dbReference type="PIRSF" id="PIRSF006336">
    <property type="entry name" value="B-gal"/>
    <property type="match status" value="1"/>
</dbReference>
<dbReference type="InterPro" id="IPR000254">
    <property type="entry name" value="CBD"/>
</dbReference>
<evidence type="ECO:0000259" key="10">
    <source>
        <dbReference type="PROSITE" id="PS51164"/>
    </source>
</evidence>
<comment type="caution">
    <text evidence="11">The sequence shown here is derived from an EMBL/GenBank/DDBJ whole genome shotgun (WGS) entry which is preliminary data.</text>
</comment>
<name>A0A6V8HPT7_TALPI</name>
<dbReference type="EC" id="3.2.1.23" evidence="6"/>
<evidence type="ECO:0000313" key="12">
    <source>
        <dbReference type="Proteomes" id="UP000053095"/>
    </source>
</evidence>
<evidence type="ECO:0000256" key="7">
    <source>
        <dbReference type="RuleBase" id="RU003679"/>
    </source>
</evidence>
<dbReference type="EMBL" id="DF933856">
    <property type="protein sequence ID" value="GAM43980.1"/>
    <property type="molecule type" value="Genomic_DNA"/>
</dbReference>